<dbReference type="Gene3D" id="1.10.510.10">
    <property type="entry name" value="Transferase(Phosphotransferase) domain 1"/>
    <property type="match status" value="1"/>
</dbReference>
<comment type="caution">
    <text evidence="3">The sequence shown here is derived from an EMBL/GenBank/DDBJ whole genome shotgun (WGS) entry which is preliminary data.</text>
</comment>
<evidence type="ECO:0000259" key="1">
    <source>
        <dbReference type="PROSITE" id="PS50011"/>
    </source>
</evidence>
<evidence type="ECO:0000313" key="2">
    <source>
        <dbReference type="EMBL" id="RMP11797.1"/>
    </source>
</evidence>
<dbReference type="AlphaFoldDB" id="A0A0P9PU73"/>
<evidence type="ECO:0000313" key="4">
    <source>
        <dbReference type="Proteomes" id="UP000267908"/>
    </source>
</evidence>
<feature type="domain" description="Protein kinase" evidence="1">
    <location>
        <begin position="26"/>
        <end position="293"/>
    </location>
</feature>
<dbReference type="PROSITE" id="PS50011">
    <property type="entry name" value="PROTEIN_KINASE_DOM"/>
    <property type="match status" value="1"/>
</dbReference>
<dbReference type="Proteomes" id="UP000269044">
    <property type="component" value="Unassembled WGS sequence"/>
</dbReference>
<dbReference type="EMBL" id="RBQG01000192">
    <property type="protein sequence ID" value="RMP11797.1"/>
    <property type="molecule type" value="Genomic_DNA"/>
</dbReference>
<accession>A0A0P9PU73</accession>
<organism evidence="3 5">
    <name type="scientific">Pseudomonas syringae pv. delphinii</name>
    <dbReference type="NCBI Taxonomy" id="192088"/>
    <lineage>
        <taxon>Bacteria</taxon>
        <taxon>Pseudomonadati</taxon>
        <taxon>Pseudomonadota</taxon>
        <taxon>Gammaproteobacteria</taxon>
        <taxon>Pseudomonadales</taxon>
        <taxon>Pseudomonadaceae</taxon>
        <taxon>Pseudomonas</taxon>
    </lineage>
</organism>
<dbReference type="InterPro" id="IPR000719">
    <property type="entry name" value="Prot_kinase_dom"/>
</dbReference>
<dbReference type="InterPro" id="IPR011009">
    <property type="entry name" value="Kinase-like_dom_sf"/>
</dbReference>
<dbReference type="Pfam" id="PF00069">
    <property type="entry name" value="Pkinase"/>
    <property type="match status" value="1"/>
</dbReference>
<dbReference type="GO" id="GO:0004674">
    <property type="term" value="F:protein serine/threonine kinase activity"/>
    <property type="evidence" value="ECO:0007669"/>
    <property type="project" value="TreeGrafter"/>
</dbReference>
<dbReference type="SMART" id="SM00220">
    <property type="entry name" value="S_TKc"/>
    <property type="match status" value="1"/>
</dbReference>
<sequence>MPDLSQEKIAELQTKLESYLTGRGIAGKATFLAAGGSAAVFKAVAPEGMRAFKVFDPRFINAEEGSKERERLDLQKRLINQNCENLVQTYDIQYHEDTAIVEMEFVEWPQLKDVLKDIPDACVESLIIQLISAVRFLEDYGIVHRDIKPENIHVSEDFAKLKLLDLGVVREFDPGPDAAETDQGNLRPFLATAQYSSPEYLFRLDEPSVALWQGLNLYQVGAVLHDLIMKEPVFRAEMETGNRWLVAKAVLLQPPSFKDADSIRLAYLKGLAAKCLVKDLSVRLSLVNWDDFNASEAASGLAALKQRVRARPASQPEHEKKIKFQREAHQTALNEKVRLLLISACGTDLPLECGISHFDGHWVASFQFDCSKTIRVAVHMMVHWQEELYATTANVLLAGRIISAGMDSNLDSYKFKVVGTTTIEPGGGTNAAAIVEDISIVVSEGLTLFDSFNAVGGDIEDLMNRDLSIRDVADEQ</sequence>
<evidence type="ECO:0000313" key="3">
    <source>
        <dbReference type="EMBL" id="RMQ24643.1"/>
    </source>
</evidence>
<gene>
    <name evidence="3" type="ORF">ALQ08_02398</name>
    <name evidence="2" type="ORF">ALQ28_02346</name>
</gene>
<dbReference type="PANTHER" id="PTHR44167:SF30">
    <property type="entry name" value="PHOSPHORYLASE KINASE"/>
    <property type="match status" value="1"/>
</dbReference>
<evidence type="ECO:0000313" key="5">
    <source>
        <dbReference type="Proteomes" id="UP000269044"/>
    </source>
</evidence>
<dbReference type="Proteomes" id="UP000267908">
    <property type="component" value="Unassembled WGS sequence"/>
</dbReference>
<name>A0A0P9PU73_9PSED</name>
<dbReference type="PANTHER" id="PTHR44167">
    <property type="entry name" value="OVARIAN-SPECIFIC SERINE/THREONINE-PROTEIN KINASE LOK-RELATED"/>
    <property type="match status" value="1"/>
</dbReference>
<dbReference type="RefSeq" id="WP_057436904.1">
    <property type="nucleotide sequence ID" value="NZ_LJQH01000285.1"/>
</dbReference>
<reference evidence="4 5" key="1">
    <citation type="submission" date="2018-08" db="EMBL/GenBank/DDBJ databases">
        <title>Recombination of ecologically and evolutionarily significant loci maintains genetic cohesion in the Pseudomonas syringae species complex.</title>
        <authorList>
            <person name="Dillon M."/>
            <person name="Thakur S."/>
            <person name="Almeida R.N.D."/>
            <person name="Weir B.S."/>
            <person name="Guttman D.S."/>
        </authorList>
    </citation>
    <scope>NUCLEOTIDE SEQUENCE [LARGE SCALE GENOMIC DNA]</scope>
    <source>
        <strain evidence="3 5">ICMP 13052</strain>
        <strain evidence="2 4">ICMP 4330</strain>
    </source>
</reference>
<dbReference type="EMBL" id="RBRA01000130">
    <property type="protein sequence ID" value="RMQ24643.1"/>
    <property type="molecule type" value="Genomic_DNA"/>
</dbReference>
<dbReference type="SUPFAM" id="SSF56112">
    <property type="entry name" value="Protein kinase-like (PK-like)"/>
    <property type="match status" value="1"/>
</dbReference>
<dbReference type="GO" id="GO:0005524">
    <property type="term" value="F:ATP binding"/>
    <property type="evidence" value="ECO:0007669"/>
    <property type="project" value="InterPro"/>
</dbReference>
<protein>
    <recommendedName>
        <fullName evidence="1">Protein kinase domain-containing protein</fullName>
    </recommendedName>
</protein>
<proteinExistence type="predicted"/>